<protein>
    <submittedName>
        <fullName evidence="1">Uncharacterized protein</fullName>
    </submittedName>
</protein>
<evidence type="ECO:0000313" key="2">
    <source>
        <dbReference type="Proteomes" id="UP000292282"/>
    </source>
</evidence>
<name>A0A4Q9LQB7_9MICR</name>
<dbReference type="Proteomes" id="UP000292282">
    <property type="component" value="Unassembled WGS sequence"/>
</dbReference>
<dbReference type="AlphaFoldDB" id="A0A4Q9LQB7"/>
<evidence type="ECO:0000313" key="1">
    <source>
        <dbReference type="EMBL" id="TBU10544.1"/>
    </source>
</evidence>
<reference evidence="1 2" key="1">
    <citation type="submission" date="2017-12" db="EMBL/GenBank/DDBJ databases">
        <authorList>
            <person name="Pombert J.-F."/>
            <person name="Haag K.L."/>
            <person name="Ebert D."/>
        </authorList>
    </citation>
    <scope>NUCLEOTIDE SEQUENCE [LARGE SCALE GENOMIC DNA]</scope>
    <source>
        <strain evidence="1">IL-G-3</strain>
    </source>
</reference>
<keyword evidence="2" id="KW-1185">Reference proteome</keyword>
<sequence length="53" mass="6222">MEFRPKRIMKTFIEDLNKIFNCINVQKIMIKNLEGSSISVNTMILLSLNSLYK</sequence>
<comment type="caution">
    <text evidence="1">The sequence shown here is derived from an EMBL/GenBank/DDBJ whole genome shotgun (WGS) entry which is preliminary data.</text>
</comment>
<dbReference type="EMBL" id="PITK01001690">
    <property type="protein sequence ID" value="TBU10544.1"/>
    <property type="molecule type" value="Genomic_DNA"/>
</dbReference>
<gene>
    <name evidence="1" type="ORF">CWI38_1690p0020</name>
</gene>
<dbReference type="VEuPathDB" id="MicrosporidiaDB:CWI38_1690p0020"/>
<accession>A0A4Q9LQB7</accession>
<organism evidence="1 2">
    <name type="scientific">Hamiltosporidium tvaerminnensis</name>
    <dbReference type="NCBI Taxonomy" id="1176355"/>
    <lineage>
        <taxon>Eukaryota</taxon>
        <taxon>Fungi</taxon>
        <taxon>Fungi incertae sedis</taxon>
        <taxon>Microsporidia</taxon>
        <taxon>Dubosqiidae</taxon>
        <taxon>Hamiltosporidium</taxon>
    </lineage>
</organism>
<proteinExistence type="predicted"/>